<evidence type="ECO:0000313" key="4">
    <source>
        <dbReference type="Proteomes" id="UP001314263"/>
    </source>
</evidence>
<comment type="caution">
    <text evidence="3">The sequence shown here is derived from an EMBL/GenBank/DDBJ whole genome shotgun (WGS) entry which is preliminary data.</text>
</comment>
<gene>
    <name evidence="3" type="ORF">CVIRNUC_002371</name>
</gene>
<feature type="transmembrane region" description="Helical" evidence="2">
    <location>
        <begin position="157"/>
        <end position="179"/>
    </location>
</feature>
<feature type="region of interest" description="Disordered" evidence="1">
    <location>
        <begin position="222"/>
        <end position="241"/>
    </location>
</feature>
<dbReference type="AlphaFoldDB" id="A0AAV1HWN8"/>
<evidence type="ECO:0000256" key="2">
    <source>
        <dbReference type="SAM" id="Phobius"/>
    </source>
</evidence>
<organism evidence="3 4">
    <name type="scientific">Coccomyxa viridis</name>
    <dbReference type="NCBI Taxonomy" id="1274662"/>
    <lineage>
        <taxon>Eukaryota</taxon>
        <taxon>Viridiplantae</taxon>
        <taxon>Chlorophyta</taxon>
        <taxon>core chlorophytes</taxon>
        <taxon>Trebouxiophyceae</taxon>
        <taxon>Trebouxiophyceae incertae sedis</taxon>
        <taxon>Coccomyxaceae</taxon>
        <taxon>Coccomyxa</taxon>
    </lineage>
</organism>
<sequence>MTDQGGECMLLEGPAAISAQLLLAIAAIGALVYKRHRERPQRSLQVWGFDVSKQVVSAGAAHVCGIIIAILASESGKQTVSQCAWYFVAYTFDTTLGVGLAIGIHTGAVRLAIHQGEGHQANPKNYWKMIAESGNYGSPPHLQPFLLQLAEWTGAVVLSRIVCGSVVIACKSILVPVAHVLDVIFQGHPNLLLFFVMIMCPLTMNILQALVQDAVLRWRKGGGSHAPEANEESDGEMPLHPKQSEGLRLMMSHQHSTA</sequence>
<dbReference type="PANTHER" id="PTHR31735:SF1">
    <property type="entry name" value="VACUOLAR MEMBRANE PROTEIN YPL162C"/>
    <property type="match status" value="1"/>
</dbReference>
<protein>
    <recommendedName>
        <fullName evidence="5">Vaculolar membrane protein-domain-containing protein</fullName>
    </recommendedName>
</protein>
<keyword evidence="2" id="KW-0812">Transmembrane</keyword>
<dbReference type="Proteomes" id="UP001314263">
    <property type="component" value="Unassembled WGS sequence"/>
</dbReference>
<dbReference type="Pfam" id="PF12400">
    <property type="entry name" value="STIMATE"/>
    <property type="match status" value="1"/>
</dbReference>
<feature type="transmembrane region" description="Helical" evidence="2">
    <location>
        <begin position="84"/>
        <end position="104"/>
    </location>
</feature>
<evidence type="ECO:0008006" key="5">
    <source>
        <dbReference type="Google" id="ProtNLM"/>
    </source>
</evidence>
<dbReference type="InterPro" id="IPR022127">
    <property type="entry name" value="STIMATE/YPL162C"/>
</dbReference>
<feature type="transmembrane region" description="Helical" evidence="2">
    <location>
        <begin position="191"/>
        <end position="211"/>
    </location>
</feature>
<keyword evidence="2" id="KW-1133">Transmembrane helix</keyword>
<keyword evidence="4" id="KW-1185">Reference proteome</keyword>
<feature type="transmembrane region" description="Helical" evidence="2">
    <location>
        <begin position="15"/>
        <end position="33"/>
    </location>
</feature>
<dbReference type="EMBL" id="CAUYUE010000003">
    <property type="protein sequence ID" value="CAK0755392.1"/>
    <property type="molecule type" value="Genomic_DNA"/>
</dbReference>
<proteinExistence type="predicted"/>
<keyword evidence="2" id="KW-0472">Membrane</keyword>
<evidence type="ECO:0000313" key="3">
    <source>
        <dbReference type="EMBL" id="CAK0755392.1"/>
    </source>
</evidence>
<accession>A0AAV1HWN8</accession>
<dbReference type="PANTHER" id="PTHR31735">
    <property type="entry name" value="VACUOLAR MEMBRANE PROTEIN YPL162C"/>
    <property type="match status" value="1"/>
</dbReference>
<reference evidence="3 4" key="1">
    <citation type="submission" date="2023-10" db="EMBL/GenBank/DDBJ databases">
        <authorList>
            <person name="Maclean D."/>
            <person name="Macfadyen A."/>
        </authorList>
    </citation>
    <scope>NUCLEOTIDE SEQUENCE [LARGE SCALE GENOMIC DNA]</scope>
</reference>
<dbReference type="GO" id="GO:0016020">
    <property type="term" value="C:membrane"/>
    <property type="evidence" value="ECO:0007669"/>
    <property type="project" value="TreeGrafter"/>
</dbReference>
<feature type="transmembrane region" description="Helical" evidence="2">
    <location>
        <begin position="54"/>
        <end position="72"/>
    </location>
</feature>
<evidence type="ECO:0000256" key="1">
    <source>
        <dbReference type="SAM" id="MobiDB-lite"/>
    </source>
</evidence>
<name>A0AAV1HWN8_9CHLO</name>